<accession>B2AZR8</accession>
<dbReference type="Proteomes" id="UP000001197">
    <property type="component" value="Chromosome 3"/>
</dbReference>
<evidence type="ECO:0000313" key="2">
    <source>
        <dbReference type="EMBL" id="CDP26760.1"/>
    </source>
</evidence>
<dbReference type="KEGG" id="pan:PODANSg6071"/>
<sequence>MTRSVAQDGFVIILELQNRLTKREEKLFVTPIYIGMTGGRSIRLAPIMPDNERPTDIPQAKTFLQLLIKIKDELTERNTKEISLWIKTSGVPNIVSGLELTFARTGQICNAVEDIRRGEKLFTHHVRMVYKDEIMAAWNRVVSLVQGYRSLHQLQPGFNKPHQTGHFLKELVKDTEDVFGLLERYILTGPALEEGEALEAMISDETFQALGLTGPLQLVKIDRQDISLGATTMAYSGTAIQEKIYGPYLDPRDIPVV</sequence>
<name>B2AZR8_PODAN</name>
<organism evidence="1">
    <name type="scientific">Podospora anserina (strain S / ATCC MYA-4624 / DSM 980 / FGSC 10383)</name>
    <name type="common">Pleurage anserina</name>
    <dbReference type="NCBI Taxonomy" id="515849"/>
    <lineage>
        <taxon>Eukaryota</taxon>
        <taxon>Fungi</taxon>
        <taxon>Dikarya</taxon>
        <taxon>Ascomycota</taxon>
        <taxon>Pezizomycotina</taxon>
        <taxon>Sordariomycetes</taxon>
        <taxon>Sordariomycetidae</taxon>
        <taxon>Sordariales</taxon>
        <taxon>Podosporaceae</taxon>
        <taxon>Podospora</taxon>
        <taxon>Podospora anserina</taxon>
    </lineage>
</organism>
<dbReference type="OrthoDB" id="1911848at2759"/>
<reference evidence="2" key="4">
    <citation type="submission" date="2015-04" db="EMBL/GenBank/DDBJ databases">
        <title>Maintaining two mating types: Structure of the mating type locus and its role in heterokaryosis in Podospora anserina.</title>
        <authorList>
            <person name="Grognet P."/>
            <person name="Bidard F."/>
            <person name="Kuchly C."/>
            <person name="Chan Ho Tong L."/>
            <person name="Coppin E."/>
            <person name="Ait Benkhali J."/>
            <person name="Couloux A."/>
            <person name="Wincker P."/>
            <person name="Debuchy R."/>
            <person name="Silar P."/>
        </authorList>
    </citation>
    <scope>NUCLEOTIDE SEQUENCE</scope>
</reference>
<dbReference type="GeneID" id="6193775"/>
<dbReference type="AlphaFoldDB" id="B2AZR8"/>
<dbReference type="EMBL" id="CU638743">
    <property type="protein sequence ID" value="CAP70168.1"/>
    <property type="molecule type" value="Genomic_DNA"/>
</dbReference>
<dbReference type="VEuPathDB" id="FungiDB:PODANS_3_2685"/>
<reference evidence="1" key="2">
    <citation type="submission" date="2008-07" db="EMBL/GenBank/DDBJ databases">
        <authorList>
            <person name="Genoscope - CEA"/>
        </authorList>
    </citation>
    <scope>NUCLEOTIDE SEQUENCE</scope>
    <source>
        <strain evidence="1">S mat+</strain>
    </source>
</reference>
<proteinExistence type="predicted"/>
<evidence type="ECO:0000313" key="1">
    <source>
        <dbReference type="EMBL" id="CAP70168.1"/>
    </source>
</evidence>
<dbReference type="EMBL" id="FO904938">
    <property type="protein sequence ID" value="CDP26760.1"/>
    <property type="molecule type" value="Genomic_DNA"/>
</dbReference>
<gene>
    <name evidence="1" type="ORF">PODANS_3_2685</name>
</gene>
<reference evidence="3" key="3">
    <citation type="journal article" date="2014" name="Genetics">
        <title>Maintaining two mating types: Structure of the mating type locus and its role in heterokaryosis in Podospora anserina.</title>
        <authorList>
            <person name="Grognet P."/>
            <person name="Bidard F."/>
            <person name="Kuchly C."/>
            <person name="Tong L.C.H."/>
            <person name="Coppin E."/>
            <person name="Benkhali J.A."/>
            <person name="Couloux A."/>
            <person name="Wincker P."/>
            <person name="Debuchy R."/>
            <person name="Silar P."/>
        </authorList>
    </citation>
    <scope>GENOME REANNOTATION</scope>
    <source>
        <strain evidence="3">S / ATCC MYA-4624 / DSM 980 / FGSC 10383</strain>
    </source>
</reference>
<dbReference type="RefSeq" id="XP_001909036.1">
    <property type="nucleotide sequence ID" value="XM_001909001.1"/>
</dbReference>
<protein>
    <submittedName>
        <fullName evidence="1">Podospora anserina S mat+ genomic DNA chromosome 3, supercontig 2</fullName>
    </submittedName>
</protein>
<keyword evidence="3" id="KW-1185">Reference proteome</keyword>
<reference evidence="1 3" key="1">
    <citation type="journal article" date="2008" name="Genome Biol.">
        <title>The genome sequence of the model ascomycete fungus Podospora anserina.</title>
        <authorList>
            <person name="Espagne E."/>
            <person name="Lespinet O."/>
            <person name="Malagnac F."/>
            <person name="Da Silva C."/>
            <person name="Jaillon O."/>
            <person name="Porcel B.M."/>
            <person name="Couloux A."/>
            <person name="Aury J.-M."/>
            <person name="Segurens B."/>
            <person name="Poulain J."/>
            <person name="Anthouard V."/>
            <person name="Grossetete S."/>
            <person name="Khalili H."/>
            <person name="Coppin E."/>
            <person name="Dequard-Chablat M."/>
            <person name="Picard M."/>
            <person name="Contamine V."/>
            <person name="Arnaise S."/>
            <person name="Bourdais A."/>
            <person name="Berteaux-Lecellier V."/>
            <person name="Gautheret D."/>
            <person name="de Vries R.P."/>
            <person name="Battaglia E."/>
            <person name="Coutinho P.M."/>
            <person name="Danchin E.G.J."/>
            <person name="Henrissat B."/>
            <person name="El Khoury R."/>
            <person name="Sainsard-Chanet A."/>
            <person name="Boivin A."/>
            <person name="Pinan-Lucarre B."/>
            <person name="Sellem C.H."/>
            <person name="Debuchy R."/>
            <person name="Wincker P."/>
            <person name="Weissenbach J."/>
            <person name="Silar P."/>
        </authorList>
    </citation>
    <scope>NUCLEOTIDE SEQUENCE [LARGE SCALE GENOMIC DNA]</scope>
    <source>
        <strain evidence="3">S / ATCC MYA-4624 / DSM 980 / FGSC 10383</strain>
        <strain evidence="1">S mat+</strain>
    </source>
</reference>
<evidence type="ECO:0000313" key="3">
    <source>
        <dbReference type="Proteomes" id="UP000001197"/>
    </source>
</evidence>
<dbReference type="HOGENOM" id="CLU_1082283_0_0_1"/>